<dbReference type="EMBL" id="FOCD01000001">
    <property type="protein sequence ID" value="SEM77296.1"/>
    <property type="molecule type" value="Genomic_DNA"/>
</dbReference>
<accession>A0AAX2ECX8</accession>
<dbReference type="PANTHER" id="PTHR41302">
    <property type="entry name" value="PRESPORE-SPECIFIC TRANSCRIPTIONAL REGULATOR RSFA-RELATED"/>
    <property type="match status" value="1"/>
</dbReference>
<comment type="caution">
    <text evidence="2">The sequence shown here is derived from an EMBL/GenBank/DDBJ whole genome shotgun (WGS) entry which is preliminary data.</text>
</comment>
<proteinExistence type="predicted"/>
<dbReference type="PANTHER" id="PTHR41302:SF2">
    <property type="entry name" value="PRESPORE SPECIFIC TRANSCRIPTIONAL ACTIVATOR RSFA"/>
    <property type="match status" value="1"/>
</dbReference>
<gene>
    <name evidence="2" type="ORF">SAMN04489762_0993</name>
</gene>
<dbReference type="InterPro" id="IPR014243">
    <property type="entry name" value="RsfA-like"/>
</dbReference>
<name>A0AAX2ECX8_9BACI</name>
<dbReference type="AlphaFoldDB" id="A0AAX2ECX8"/>
<organism evidence="2 3">
    <name type="scientific">Terribacillus saccharophilus</name>
    <dbReference type="NCBI Taxonomy" id="361277"/>
    <lineage>
        <taxon>Bacteria</taxon>
        <taxon>Bacillati</taxon>
        <taxon>Bacillota</taxon>
        <taxon>Bacilli</taxon>
        <taxon>Bacillales</taxon>
        <taxon>Bacillaceae</taxon>
        <taxon>Terribacillus</taxon>
    </lineage>
</organism>
<reference evidence="2 3" key="1">
    <citation type="submission" date="2016-10" db="EMBL/GenBank/DDBJ databases">
        <authorList>
            <person name="Varghese N."/>
            <person name="Submissions S."/>
        </authorList>
    </citation>
    <scope>NUCLEOTIDE SEQUENCE [LARGE SCALE GENOMIC DNA]</scope>
    <source>
        <strain evidence="2 3">DSM 21619</strain>
    </source>
</reference>
<keyword evidence="1" id="KW-0175">Coiled coil</keyword>
<dbReference type="Proteomes" id="UP000199735">
    <property type="component" value="Unassembled WGS sequence"/>
</dbReference>
<sequence>MEKQWLKRKKERRHLSAILPIDVFFIFYRPFSSLAFFPLAYIDSRIEEGGSVLKSTRQDAWSDKEDVLLANTVLDFIQEGKTQLDAFRDVAVKLNRTAAACGFRWNASLRQYYQTDIEIAKQQRKQQVPVSDKETAPVKEDKESISLEAAIDLLEKVKLNFQVPRKEPQEELRTLKEENAKLKDQIKRYQDACIEMEKLCRWVIEEAETK</sequence>
<evidence type="ECO:0000313" key="3">
    <source>
        <dbReference type="Proteomes" id="UP000199735"/>
    </source>
</evidence>
<evidence type="ECO:0000256" key="1">
    <source>
        <dbReference type="SAM" id="Coils"/>
    </source>
</evidence>
<protein>
    <submittedName>
        <fullName evidence="2">Transcription factor, RsfA family</fullName>
    </submittedName>
</protein>
<feature type="coiled-coil region" evidence="1">
    <location>
        <begin position="165"/>
        <end position="199"/>
    </location>
</feature>
<evidence type="ECO:0000313" key="2">
    <source>
        <dbReference type="EMBL" id="SEM77296.1"/>
    </source>
</evidence>